<dbReference type="Proteomes" id="UP001596250">
    <property type="component" value="Unassembled WGS sequence"/>
</dbReference>
<gene>
    <name evidence="2" type="ORF">ACFPXP_18470</name>
</gene>
<accession>A0ABW1IU73</accession>
<dbReference type="InterPro" id="IPR036779">
    <property type="entry name" value="LysM_dom_sf"/>
</dbReference>
<dbReference type="EMBL" id="JBHSQV010000180">
    <property type="protein sequence ID" value="MFC5988393.1"/>
    <property type="molecule type" value="Genomic_DNA"/>
</dbReference>
<proteinExistence type="predicted"/>
<protein>
    <submittedName>
        <fullName evidence="2">LysM peptidoglycan-binding domain-containing protein</fullName>
    </submittedName>
</protein>
<dbReference type="Pfam" id="PF01476">
    <property type="entry name" value="LysM"/>
    <property type="match status" value="1"/>
</dbReference>
<sequence>MYYQSMHYSSVSAKSTTHRRIVSYKRFAARLGLLIVLAVILVSFTYNAIAYAVNPGSANEVMTQEPKQVVVQPGDTLWGIAAEHAPEHMSHDEFIYEVRKLNDLDNSLLMVGQILLVPIS</sequence>
<evidence type="ECO:0000313" key="2">
    <source>
        <dbReference type="EMBL" id="MFC5988393.1"/>
    </source>
</evidence>
<keyword evidence="3" id="KW-1185">Reference proteome</keyword>
<dbReference type="SUPFAM" id="SSF54106">
    <property type="entry name" value="LysM domain"/>
    <property type="match status" value="1"/>
</dbReference>
<reference evidence="3" key="1">
    <citation type="journal article" date="2019" name="Int. J. Syst. Evol. Microbiol.">
        <title>The Global Catalogue of Microorganisms (GCM) 10K type strain sequencing project: providing services to taxonomists for standard genome sequencing and annotation.</title>
        <authorList>
            <consortium name="The Broad Institute Genomics Platform"/>
            <consortium name="The Broad Institute Genome Sequencing Center for Infectious Disease"/>
            <person name="Wu L."/>
            <person name="Ma J."/>
        </authorList>
    </citation>
    <scope>NUCLEOTIDE SEQUENCE [LARGE SCALE GENOMIC DNA]</scope>
    <source>
        <strain evidence="3">CCM 8749</strain>
    </source>
</reference>
<dbReference type="RefSeq" id="WP_379895861.1">
    <property type="nucleotide sequence ID" value="NZ_CBCSCT010000016.1"/>
</dbReference>
<dbReference type="CDD" id="cd00118">
    <property type="entry name" value="LysM"/>
    <property type="match status" value="1"/>
</dbReference>
<organism evidence="2 3">
    <name type="scientific">Marinicrinis lubricantis</name>
    <dbReference type="NCBI Taxonomy" id="2086470"/>
    <lineage>
        <taxon>Bacteria</taxon>
        <taxon>Bacillati</taxon>
        <taxon>Bacillota</taxon>
        <taxon>Bacilli</taxon>
        <taxon>Bacillales</taxon>
        <taxon>Paenibacillaceae</taxon>
    </lineage>
</organism>
<dbReference type="Gene3D" id="3.10.350.10">
    <property type="entry name" value="LysM domain"/>
    <property type="match status" value="1"/>
</dbReference>
<evidence type="ECO:0000259" key="1">
    <source>
        <dbReference type="PROSITE" id="PS51782"/>
    </source>
</evidence>
<dbReference type="InterPro" id="IPR018392">
    <property type="entry name" value="LysM"/>
</dbReference>
<feature type="domain" description="LysM" evidence="1">
    <location>
        <begin position="67"/>
        <end position="117"/>
    </location>
</feature>
<name>A0ABW1IU73_9BACL</name>
<dbReference type="SMART" id="SM00257">
    <property type="entry name" value="LysM"/>
    <property type="match status" value="1"/>
</dbReference>
<comment type="caution">
    <text evidence="2">The sequence shown here is derived from an EMBL/GenBank/DDBJ whole genome shotgun (WGS) entry which is preliminary data.</text>
</comment>
<dbReference type="PROSITE" id="PS51782">
    <property type="entry name" value="LYSM"/>
    <property type="match status" value="1"/>
</dbReference>
<evidence type="ECO:0000313" key="3">
    <source>
        <dbReference type="Proteomes" id="UP001596250"/>
    </source>
</evidence>